<keyword evidence="2" id="KW-1185">Reference proteome</keyword>
<dbReference type="EMBL" id="UYWY01021167">
    <property type="protein sequence ID" value="VDM43540.1"/>
    <property type="molecule type" value="Genomic_DNA"/>
</dbReference>
<proteinExistence type="predicted"/>
<evidence type="ECO:0000313" key="1">
    <source>
        <dbReference type="EMBL" id="VDM43540.1"/>
    </source>
</evidence>
<organism evidence="2 3">
    <name type="scientific">Toxocara canis</name>
    <name type="common">Canine roundworm</name>
    <dbReference type="NCBI Taxonomy" id="6265"/>
    <lineage>
        <taxon>Eukaryota</taxon>
        <taxon>Metazoa</taxon>
        <taxon>Ecdysozoa</taxon>
        <taxon>Nematoda</taxon>
        <taxon>Chromadorea</taxon>
        <taxon>Rhabditida</taxon>
        <taxon>Spirurina</taxon>
        <taxon>Ascaridomorpha</taxon>
        <taxon>Ascaridoidea</taxon>
        <taxon>Toxocaridae</taxon>
        <taxon>Toxocara</taxon>
    </lineage>
</organism>
<protein>
    <submittedName>
        <fullName evidence="3">RabBD domain-containing protein</fullName>
    </submittedName>
</protein>
<evidence type="ECO:0000313" key="2">
    <source>
        <dbReference type="Proteomes" id="UP000050794"/>
    </source>
</evidence>
<reference evidence="1 2" key="2">
    <citation type="submission" date="2018-11" db="EMBL/GenBank/DDBJ databases">
        <authorList>
            <consortium name="Pathogen Informatics"/>
        </authorList>
    </citation>
    <scope>NUCLEOTIDE SEQUENCE [LARGE SCALE GENOMIC DNA]</scope>
</reference>
<dbReference type="Proteomes" id="UP000050794">
    <property type="component" value="Unassembled WGS sequence"/>
</dbReference>
<dbReference type="Gene3D" id="3.30.40.10">
    <property type="entry name" value="Zinc/RING finger domain, C3HC4 (zinc finger)"/>
    <property type="match status" value="1"/>
</dbReference>
<dbReference type="WBParaSite" id="TCNE_0001221901-mRNA-1">
    <property type="protein sequence ID" value="TCNE_0001221901-mRNA-1"/>
    <property type="gene ID" value="TCNE_0001221901"/>
</dbReference>
<sequence length="67" mass="7455">MAEPPMPDLSHLSAEERQIIEEVFQRQRAEEEKETQLSQGTLHATRLVGVGEVMCPSITGSVYVDLS</sequence>
<name>A0A183UUP9_TOXCA</name>
<gene>
    <name evidence="1" type="ORF">TCNE_LOCUS12219</name>
</gene>
<evidence type="ECO:0000313" key="3">
    <source>
        <dbReference type="WBParaSite" id="TCNE_0001221901-mRNA-1"/>
    </source>
</evidence>
<accession>A0A183UUP9</accession>
<dbReference type="InterPro" id="IPR013083">
    <property type="entry name" value="Znf_RING/FYVE/PHD"/>
</dbReference>
<dbReference type="AlphaFoldDB" id="A0A183UUP9"/>
<reference evidence="3" key="1">
    <citation type="submission" date="2016-06" db="UniProtKB">
        <authorList>
            <consortium name="WormBaseParasite"/>
        </authorList>
    </citation>
    <scope>IDENTIFICATION</scope>
</reference>